<keyword evidence="9" id="KW-1185">Reference proteome</keyword>
<dbReference type="AlphaFoldDB" id="A0A7K7S9V9"/>
<protein>
    <submittedName>
        <fullName evidence="8">CITE1 protein</fullName>
    </submittedName>
</protein>
<gene>
    <name evidence="8" type="primary">Cited1</name>
    <name evidence="8" type="ORF">NESACU_R15851</name>
</gene>
<dbReference type="Gene3D" id="6.10.140.2200">
    <property type="match status" value="1"/>
</dbReference>
<sequence length="124" mass="13213">MPAVGSPPAPRPCGPPRRVPTPLWAIFCLQKFHVQSRAPGGLWSPTEPGSPLAWGLGMQPRGAGSRPLQDAGPGLIDSDPADKVLRSLVVELGLSRVDELQELWLGHDELDSRSDLPAGARLGR</sequence>
<keyword evidence="3" id="KW-0805">Transcription regulation</keyword>
<evidence type="ECO:0000256" key="5">
    <source>
        <dbReference type="ARBA" id="ARBA00023163"/>
    </source>
</evidence>
<accession>A0A7K7S9V9</accession>
<dbReference type="EMBL" id="VZSU01003073">
    <property type="protein sequence ID" value="NXA01350.1"/>
    <property type="molecule type" value="Genomic_DNA"/>
</dbReference>
<dbReference type="GO" id="GO:0003713">
    <property type="term" value="F:transcription coactivator activity"/>
    <property type="evidence" value="ECO:0007669"/>
    <property type="project" value="TreeGrafter"/>
</dbReference>
<evidence type="ECO:0000256" key="6">
    <source>
        <dbReference type="ARBA" id="ARBA00023242"/>
    </source>
</evidence>
<comment type="caution">
    <text evidence="8">The sequence shown here is derived from an EMBL/GenBank/DDBJ whole genome shotgun (WGS) entry which is preliminary data.</text>
</comment>
<comment type="subcellular location">
    <subcellularLocation>
        <location evidence="1">Nucleus</location>
    </subcellularLocation>
</comment>
<evidence type="ECO:0000313" key="9">
    <source>
        <dbReference type="Proteomes" id="UP000549091"/>
    </source>
</evidence>
<keyword evidence="6" id="KW-0539">Nucleus</keyword>
<dbReference type="GO" id="GO:0005634">
    <property type="term" value="C:nucleus"/>
    <property type="evidence" value="ECO:0007669"/>
    <property type="project" value="UniProtKB-SubCell"/>
</dbReference>
<evidence type="ECO:0000313" key="8">
    <source>
        <dbReference type="EMBL" id="NXA01350.1"/>
    </source>
</evidence>
<feature type="non-terminal residue" evidence="8">
    <location>
        <position position="1"/>
    </location>
</feature>
<dbReference type="InterPro" id="IPR007576">
    <property type="entry name" value="CITED"/>
</dbReference>
<feature type="non-terminal residue" evidence="8">
    <location>
        <position position="124"/>
    </location>
</feature>
<dbReference type="PANTHER" id="PTHR17045:SF6">
    <property type="entry name" value="CBP_P300-INTERACTING TRANSACTIVATOR 1"/>
    <property type="match status" value="1"/>
</dbReference>
<comment type="similarity">
    <text evidence="2">Belongs to the CITED family.</text>
</comment>
<reference evidence="8 9" key="1">
    <citation type="submission" date="2019-09" db="EMBL/GenBank/DDBJ databases">
        <title>Bird 10,000 Genomes (B10K) Project - Family phase.</title>
        <authorList>
            <person name="Zhang G."/>
        </authorList>
    </citation>
    <scope>NUCLEOTIDE SEQUENCE [LARGE SCALE GENOMIC DNA]</scope>
    <source>
        <strain evidence="8">OUT-0053</strain>
        <tissue evidence="8">Muscle</tissue>
    </source>
</reference>
<dbReference type="PANTHER" id="PTHR17045">
    <property type="entry name" value="MELANOCYTE SPECIFIC GENE RELATED CITED"/>
    <property type="match status" value="1"/>
</dbReference>
<feature type="region of interest" description="Disordered" evidence="7">
    <location>
        <begin position="40"/>
        <end position="77"/>
    </location>
</feature>
<evidence type="ECO:0000256" key="3">
    <source>
        <dbReference type="ARBA" id="ARBA00023015"/>
    </source>
</evidence>
<dbReference type="Pfam" id="PF04487">
    <property type="entry name" value="CITED"/>
    <property type="match status" value="1"/>
</dbReference>
<evidence type="ECO:0000256" key="7">
    <source>
        <dbReference type="SAM" id="MobiDB-lite"/>
    </source>
</evidence>
<keyword evidence="5" id="KW-0804">Transcription</keyword>
<evidence type="ECO:0000256" key="4">
    <source>
        <dbReference type="ARBA" id="ARBA00023159"/>
    </source>
</evidence>
<name>A0A7K7S9V9_9PASS</name>
<proteinExistence type="inferred from homology"/>
<organism evidence="8 9">
    <name type="scientific">Nesospiza acunhae</name>
    <dbReference type="NCBI Taxonomy" id="381881"/>
    <lineage>
        <taxon>Eukaryota</taxon>
        <taxon>Metazoa</taxon>
        <taxon>Chordata</taxon>
        <taxon>Craniata</taxon>
        <taxon>Vertebrata</taxon>
        <taxon>Euteleostomi</taxon>
        <taxon>Archelosauria</taxon>
        <taxon>Archosauria</taxon>
        <taxon>Dinosauria</taxon>
        <taxon>Saurischia</taxon>
        <taxon>Theropoda</taxon>
        <taxon>Coelurosauria</taxon>
        <taxon>Aves</taxon>
        <taxon>Neognathae</taxon>
        <taxon>Neoaves</taxon>
        <taxon>Telluraves</taxon>
        <taxon>Australaves</taxon>
        <taxon>Passeriformes</taxon>
        <taxon>Thraupidae</taxon>
        <taxon>Nesospiza</taxon>
    </lineage>
</organism>
<keyword evidence="4" id="KW-0010">Activator</keyword>
<evidence type="ECO:0000256" key="2">
    <source>
        <dbReference type="ARBA" id="ARBA00006967"/>
    </source>
</evidence>
<dbReference type="Proteomes" id="UP000549091">
    <property type="component" value="Unassembled WGS sequence"/>
</dbReference>
<evidence type="ECO:0000256" key="1">
    <source>
        <dbReference type="ARBA" id="ARBA00004123"/>
    </source>
</evidence>